<dbReference type="PANTHER" id="PTHR35936:SF35">
    <property type="entry name" value="L-CYSTINE-BINDING PROTEIN TCYJ"/>
    <property type="match status" value="1"/>
</dbReference>
<evidence type="ECO:0000313" key="4">
    <source>
        <dbReference type="EMBL" id="SMQ58092.1"/>
    </source>
</evidence>
<evidence type="ECO:0000256" key="2">
    <source>
        <dbReference type="SAM" id="SignalP"/>
    </source>
</evidence>
<dbReference type="InterPro" id="IPR001638">
    <property type="entry name" value="Solute-binding_3/MltF_N"/>
</dbReference>
<reference evidence="5" key="1">
    <citation type="submission" date="2017-04" db="EMBL/GenBank/DDBJ databases">
        <authorList>
            <person name="Varghese N."/>
            <person name="Submissions S."/>
        </authorList>
    </citation>
    <scope>NUCLEOTIDE SEQUENCE [LARGE SCALE GENOMIC DNA]</scope>
</reference>
<dbReference type="Proteomes" id="UP000194474">
    <property type="component" value="Unassembled WGS sequence"/>
</dbReference>
<name>A0A1Y6EBV0_9HYPH</name>
<dbReference type="Gene3D" id="3.40.190.10">
    <property type="entry name" value="Periplasmic binding protein-like II"/>
    <property type="match status" value="2"/>
</dbReference>
<dbReference type="PANTHER" id="PTHR35936">
    <property type="entry name" value="MEMBRANE-BOUND LYTIC MUREIN TRANSGLYCOSYLASE F"/>
    <property type="match status" value="1"/>
</dbReference>
<feature type="signal peptide" evidence="2">
    <location>
        <begin position="1"/>
        <end position="29"/>
    </location>
</feature>
<organism evidence="4 5">
    <name type="scientific">Devosia lucknowensis</name>
    <dbReference type="NCBI Taxonomy" id="1096929"/>
    <lineage>
        <taxon>Bacteria</taxon>
        <taxon>Pseudomonadati</taxon>
        <taxon>Pseudomonadota</taxon>
        <taxon>Alphaproteobacteria</taxon>
        <taxon>Hyphomicrobiales</taxon>
        <taxon>Devosiaceae</taxon>
        <taxon>Devosia</taxon>
    </lineage>
</organism>
<evidence type="ECO:0000259" key="3">
    <source>
        <dbReference type="SMART" id="SM00062"/>
    </source>
</evidence>
<dbReference type="EMBL" id="FXWK01000001">
    <property type="protein sequence ID" value="SMQ58092.1"/>
    <property type="molecule type" value="Genomic_DNA"/>
</dbReference>
<evidence type="ECO:0000256" key="1">
    <source>
        <dbReference type="ARBA" id="ARBA00022729"/>
    </source>
</evidence>
<dbReference type="Pfam" id="PF00497">
    <property type="entry name" value="SBP_bac_3"/>
    <property type="match status" value="1"/>
</dbReference>
<keyword evidence="1 2" id="KW-0732">Signal</keyword>
<feature type="domain" description="Solute-binding protein family 3/N-terminal" evidence="3">
    <location>
        <begin position="52"/>
        <end position="277"/>
    </location>
</feature>
<keyword evidence="5" id="KW-1185">Reference proteome</keyword>
<accession>A0A1Y6EBV0</accession>
<protein>
    <submittedName>
        <fullName evidence="4">Amino acid ABC transporter substrate-binding protein, PAAT family</fullName>
    </submittedName>
</protein>
<sequence length="279" mass="30373">MGEAGWGWVRAIGVAVFAATLAFATPALAQPLPHHADPDAREMLPSLTPIPAIRFLTTADFPPFNFRDVSGELVGFNIDLAKRICAEINVACTIQAWPWNQAANALSDSQGDALIAGLAMSEENGALFDYSSTYLALPGRFVTQAEDVEDFRADALNEAQVAVRAGSAHAAFLERYLPGIETITFDSEIEGLEAVKAGRVDAWFGDAMRASFWLNDNLGCCGFAGEAYFRPHLFGEGFTIAMPAGHDPVRHAIDWALVRLQENGALDELYLRWFPVGFY</sequence>
<proteinExistence type="predicted"/>
<dbReference type="SUPFAM" id="SSF53850">
    <property type="entry name" value="Periplasmic binding protein-like II"/>
    <property type="match status" value="1"/>
</dbReference>
<dbReference type="AlphaFoldDB" id="A0A1Y6EBV0"/>
<feature type="chain" id="PRO_5011001293" evidence="2">
    <location>
        <begin position="30"/>
        <end position="279"/>
    </location>
</feature>
<dbReference type="SMART" id="SM00062">
    <property type="entry name" value="PBPb"/>
    <property type="match status" value="1"/>
</dbReference>
<evidence type="ECO:0000313" key="5">
    <source>
        <dbReference type="Proteomes" id="UP000194474"/>
    </source>
</evidence>
<gene>
    <name evidence="4" type="ORF">SAMN06295905_0022</name>
</gene>